<evidence type="ECO:0000313" key="1">
    <source>
        <dbReference type="Proteomes" id="UP000790787"/>
    </source>
</evidence>
<dbReference type="RefSeq" id="XP_075111632.1">
    <property type="nucleotide sequence ID" value="XM_075255531.1"/>
</dbReference>
<name>A0AC58UQ70_TOBAC</name>
<proteinExistence type="predicted"/>
<reference evidence="1" key="1">
    <citation type="journal article" date="2014" name="Nat. Commun.">
        <title>The tobacco genome sequence and its comparison with those of tomato and potato.</title>
        <authorList>
            <person name="Sierro N."/>
            <person name="Battey J.N."/>
            <person name="Ouadi S."/>
            <person name="Bakaher N."/>
            <person name="Bovet L."/>
            <person name="Willig A."/>
            <person name="Goepfert S."/>
            <person name="Peitsch M.C."/>
            <person name="Ivanov N.V."/>
        </authorList>
    </citation>
    <scope>NUCLEOTIDE SEQUENCE [LARGE SCALE GENOMIC DNA]</scope>
</reference>
<reference evidence="2" key="2">
    <citation type="submission" date="2025-08" db="UniProtKB">
        <authorList>
            <consortium name="RefSeq"/>
        </authorList>
    </citation>
    <scope>IDENTIFICATION</scope>
    <source>
        <tissue evidence="2">Leaf</tissue>
    </source>
</reference>
<keyword evidence="1" id="KW-1185">Reference proteome</keyword>
<sequence length="534" mass="60046">MDDEHTYCQCSTRNANHVHLEQYDQILKLINKNRGENTKGFAGTTKTFVTNETVKNENWIVDSGATNHMVHTRELLDNINTNILGNAPKVYLPNGTSLDVECTGESRIDLHSGKVKGIGKELEGLYNLQHQKLEAKAANVHLQDHSVQEEDLKVWHGRLGHAPDRVVRQIPNMKFKASRDGIKECTICPLARQGRLPFPKSTNVKFVEHIFPFQLLKEGKLKLFPNGVLDSPVTTNVVPSQSADVPEQARSPEDDTSFSVVPPIADNHAADAQPSSPHSLSFEDIQTQQLPFLKQDTFAPEEHNLRKSTRIAKEYQSYLSKITSIREPLNDEEAALDPKWIDAMTQELNELKDNATWTLIKYKANEEIEIYKARLVAKGYNQIEGLDYQETFSPTVKMVTVRVIIALATTNNWNVHQMDVYNAFLQGDLTGEQGTKLVIILVYVDDLLITGNDHGLISEAKAILQGNFKIKDLGELKFLLGIEISRSKEGILMNPRKFVIELIIGLGLAGSKPVSTPMECNQRFTTVEYDQHMN</sequence>
<accession>A0AC58UQ70</accession>
<dbReference type="Proteomes" id="UP000790787">
    <property type="component" value="Chromosome 6"/>
</dbReference>
<organism evidence="1 2">
    <name type="scientific">Nicotiana tabacum</name>
    <name type="common">Common tobacco</name>
    <dbReference type="NCBI Taxonomy" id="4097"/>
    <lineage>
        <taxon>Eukaryota</taxon>
        <taxon>Viridiplantae</taxon>
        <taxon>Streptophyta</taxon>
        <taxon>Embryophyta</taxon>
        <taxon>Tracheophyta</taxon>
        <taxon>Spermatophyta</taxon>
        <taxon>Magnoliopsida</taxon>
        <taxon>eudicotyledons</taxon>
        <taxon>Gunneridae</taxon>
        <taxon>Pentapetalae</taxon>
        <taxon>asterids</taxon>
        <taxon>lamiids</taxon>
        <taxon>Solanales</taxon>
        <taxon>Solanaceae</taxon>
        <taxon>Nicotianoideae</taxon>
        <taxon>Nicotianeae</taxon>
        <taxon>Nicotiana</taxon>
    </lineage>
</organism>
<gene>
    <name evidence="2" type="primary">LOC142181886</name>
</gene>
<evidence type="ECO:0000313" key="2">
    <source>
        <dbReference type="RefSeq" id="XP_075111632.1"/>
    </source>
</evidence>
<protein>
    <submittedName>
        <fullName evidence="2">Uncharacterized protein LOC142181886</fullName>
    </submittedName>
</protein>